<sequence length="615" mass="68582">MRIRPRQSLLELWRATVDYSYRDGVWTPAGRAEPNSTSDAEQLLCLMYPASQIAAFKLDRPDETARDLREALAQLGDAVEIPRRLIMAMRAYMERYTAGANTPVFAGGSYLEPRVEGELLTPEQRRLDVVDSFSMSITLSLATLGFLNVFEKVVRRPALLAQIAELEEMASRRLTAAMVGLLRSFTVHSFAPDSPAGRVLCQTVNQRGLPPKKIVAELHEALAQVRAGLAEVTLGSGGAEELDNEEHLFECGWSWGIIRDAPEVPTAEPLDQPVGVAVRRPFLYFTVVALDGILDLFSERTRILDLLTEEQQGFMRALQIRWDLTQQYWSILAGFGGERWPLEDIPWRTTDGRESDYYSLLVTSVTVEALVQRRAVDLDLARVGRVLEELSARGRVTRRALEEDPAVEMHVPGVRLNLYGAEDLPSGQRGPEVVWPVADFATALLKRTIRVASLAGGTELRDRLLRLTDDVWDHLHLRRLTSGPAAGLWDDASAAFPQLKPEDQAPSWYLTERVMECLVVAATMINEAPLRNDRLMVMAQDLAIEADHLYSQELLRGATDAGPVGRRLDHLGRRLERARAVADSRPGTAIAILFEVLGELDELVAARRSRQGDPE</sequence>
<dbReference type="NCBIfam" id="NF040567">
    <property type="entry name" value="SCO2524_fam"/>
    <property type="match status" value="1"/>
</dbReference>
<accession>A0A0D8BED2</accession>
<gene>
    <name evidence="1" type="ORF">FF36_03086</name>
</gene>
<dbReference type="InterPro" id="IPR049777">
    <property type="entry name" value="SCO2524-like"/>
</dbReference>
<reference evidence="2" key="1">
    <citation type="submission" date="2015-02" db="EMBL/GenBank/DDBJ databases">
        <title>Draft Genome of Frankia sp. CpI1-S.</title>
        <authorList>
            <person name="Oshone R.T."/>
            <person name="Ngom M."/>
            <person name="Ghodhbane-Gtari F."/>
            <person name="Gtari M."/>
            <person name="Morris K."/>
            <person name="Thomas K."/>
            <person name="Sen A."/>
            <person name="Tisa L.S."/>
        </authorList>
    </citation>
    <scope>NUCLEOTIDE SEQUENCE [LARGE SCALE GENOMIC DNA]</scope>
    <source>
        <strain evidence="2">CpI1-S</strain>
    </source>
</reference>
<evidence type="ECO:0000313" key="2">
    <source>
        <dbReference type="Proteomes" id="UP000032545"/>
    </source>
</evidence>
<keyword evidence="2" id="KW-1185">Reference proteome</keyword>
<dbReference type="EMBL" id="JYFN01000022">
    <property type="protein sequence ID" value="KJE22556.1"/>
    <property type="molecule type" value="Genomic_DNA"/>
</dbReference>
<dbReference type="OrthoDB" id="3311648at2"/>
<comment type="caution">
    <text evidence="1">The sequence shown here is derived from an EMBL/GenBank/DDBJ whole genome shotgun (WGS) entry which is preliminary data.</text>
</comment>
<proteinExistence type="predicted"/>
<protein>
    <submittedName>
        <fullName evidence="1">Uncharacterized protein</fullName>
    </submittedName>
</protein>
<reference evidence="1 2" key="2">
    <citation type="journal article" date="2016" name="Genome Announc.">
        <title>Permanent Draft Genome Sequences for Two Variants of Frankia sp. Strain CpI1, the First Frankia Strain Isolated from Root Nodules of Comptonia peregrina.</title>
        <authorList>
            <person name="Oshone R."/>
            <person name="Hurst S.G.IV."/>
            <person name="Abebe-Akele F."/>
            <person name="Simpson S."/>
            <person name="Morris K."/>
            <person name="Thomas W.K."/>
            <person name="Tisa L.S."/>
        </authorList>
    </citation>
    <scope>NUCLEOTIDE SEQUENCE [LARGE SCALE GENOMIC DNA]</scope>
    <source>
        <strain evidence="2">CpI1-S</strain>
    </source>
</reference>
<evidence type="ECO:0000313" key="1">
    <source>
        <dbReference type="EMBL" id="KJE22556.1"/>
    </source>
</evidence>
<organism evidence="1 2">
    <name type="scientific">Frankia torreyi</name>
    <dbReference type="NCBI Taxonomy" id="1856"/>
    <lineage>
        <taxon>Bacteria</taxon>
        <taxon>Bacillati</taxon>
        <taxon>Actinomycetota</taxon>
        <taxon>Actinomycetes</taxon>
        <taxon>Frankiales</taxon>
        <taxon>Frankiaceae</taxon>
        <taxon>Frankia</taxon>
    </lineage>
</organism>
<dbReference type="AlphaFoldDB" id="A0A0D8BED2"/>
<dbReference type="PATRIC" id="fig|1502723.3.peg.2480"/>
<dbReference type="Proteomes" id="UP000032545">
    <property type="component" value="Unassembled WGS sequence"/>
</dbReference>
<name>A0A0D8BED2_9ACTN</name>